<gene>
    <name evidence="1" type="ORF">HPB48_021628</name>
</gene>
<comment type="caution">
    <text evidence="1">The sequence shown here is derived from an EMBL/GenBank/DDBJ whole genome shotgun (WGS) entry which is preliminary data.</text>
</comment>
<protein>
    <submittedName>
        <fullName evidence="1">Uncharacterized protein</fullName>
    </submittedName>
</protein>
<dbReference type="SUPFAM" id="SSF55486">
    <property type="entry name" value="Metalloproteases ('zincins'), catalytic domain"/>
    <property type="match status" value="1"/>
</dbReference>
<dbReference type="VEuPathDB" id="VectorBase:HLOH_065188"/>
<dbReference type="EMBL" id="JABSTR010000003">
    <property type="protein sequence ID" value="KAH9365158.1"/>
    <property type="molecule type" value="Genomic_DNA"/>
</dbReference>
<name>A0A9J6FFQ7_HAELO</name>
<dbReference type="InterPro" id="IPR024079">
    <property type="entry name" value="MetalloPept_cat_dom_sf"/>
</dbReference>
<dbReference type="Proteomes" id="UP000821853">
    <property type="component" value="Unassembled WGS sequence"/>
</dbReference>
<evidence type="ECO:0000313" key="2">
    <source>
        <dbReference type="Proteomes" id="UP000821853"/>
    </source>
</evidence>
<proteinExistence type="predicted"/>
<evidence type="ECO:0000313" key="1">
    <source>
        <dbReference type="EMBL" id="KAH9365158.1"/>
    </source>
</evidence>
<accession>A0A9J6FFQ7</accession>
<dbReference type="AlphaFoldDB" id="A0A9J6FFQ7"/>
<reference evidence="1 2" key="1">
    <citation type="journal article" date="2020" name="Cell">
        <title>Large-Scale Comparative Analyses of Tick Genomes Elucidate Their Genetic Diversity and Vector Capacities.</title>
        <authorList>
            <consortium name="Tick Genome and Microbiome Consortium (TIGMIC)"/>
            <person name="Jia N."/>
            <person name="Wang J."/>
            <person name="Shi W."/>
            <person name="Du L."/>
            <person name="Sun Y."/>
            <person name="Zhan W."/>
            <person name="Jiang J.F."/>
            <person name="Wang Q."/>
            <person name="Zhang B."/>
            <person name="Ji P."/>
            <person name="Bell-Sakyi L."/>
            <person name="Cui X.M."/>
            <person name="Yuan T.T."/>
            <person name="Jiang B.G."/>
            <person name="Yang W.F."/>
            <person name="Lam T.T."/>
            <person name="Chang Q.C."/>
            <person name="Ding S.J."/>
            <person name="Wang X.J."/>
            <person name="Zhu J.G."/>
            <person name="Ruan X.D."/>
            <person name="Zhao L."/>
            <person name="Wei J.T."/>
            <person name="Ye R.Z."/>
            <person name="Que T.C."/>
            <person name="Du C.H."/>
            <person name="Zhou Y.H."/>
            <person name="Cheng J.X."/>
            <person name="Dai P.F."/>
            <person name="Guo W.B."/>
            <person name="Han X.H."/>
            <person name="Huang E.J."/>
            <person name="Li L.F."/>
            <person name="Wei W."/>
            <person name="Gao Y.C."/>
            <person name="Liu J.Z."/>
            <person name="Shao H.Z."/>
            <person name="Wang X."/>
            <person name="Wang C.C."/>
            <person name="Yang T.C."/>
            <person name="Huo Q.B."/>
            <person name="Li W."/>
            <person name="Chen H.Y."/>
            <person name="Chen S.E."/>
            <person name="Zhou L.G."/>
            <person name="Ni X.B."/>
            <person name="Tian J.H."/>
            <person name="Sheng Y."/>
            <person name="Liu T."/>
            <person name="Pan Y.S."/>
            <person name="Xia L.Y."/>
            <person name="Li J."/>
            <person name="Zhao F."/>
            <person name="Cao W.C."/>
        </authorList>
    </citation>
    <scope>NUCLEOTIDE SEQUENCE [LARGE SCALE GENOMIC DNA]</scope>
    <source>
        <strain evidence="1">HaeL-2018</strain>
    </source>
</reference>
<sequence>MEDGAKIRDVLALNVALETMKGVSGRQPRRLKLLDNLTPEQTFYVSYCSHFCGTHCAKDMCDLAKNSSRFSDAFGCQPRNRGCLLF</sequence>
<dbReference type="OrthoDB" id="6475849at2759"/>
<organism evidence="1 2">
    <name type="scientific">Haemaphysalis longicornis</name>
    <name type="common">Bush tick</name>
    <dbReference type="NCBI Taxonomy" id="44386"/>
    <lineage>
        <taxon>Eukaryota</taxon>
        <taxon>Metazoa</taxon>
        <taxon>Ecdysozoa</taxon>
        <taxon>Arthropoda</taxon>
        <taxon>Chelicerata</taxon>
        <taxon>Arachnida</taxon>
        <taxon>Acari</taxon>
        <taxon>Parasitiformes</taxon>
        <taxon>Ixodida</taxon>
        <taxon>Ixodoidea</taxon>
        <taxon>Ixodidae</taxon>
        <taxon>Haemaphysalinae</taxon>
        <taxon>Haemaphysalis</taxon>
    </lineage>
</organism>
<dbReference type="GO" id="GO:0008237">
    <property type="term" value="F:metallopeptidase activity"/>
    <property type="evidence" value="ECO:0007669"/>
    <property type="project" value="InterPro"/>
</dbReference>
<dbReference type="Gene3D" id="3.40.390.10">
    <property type="entry name" value="Collagenase (Catalytic Domain)"/>
    <property type="match status" value="1"/>
</dbReference>
<keyword evidence="2" id="KW-1185">Reference proteome</keyword>